<dbReference type="KEGG" id="nbe:Back2_18290"/>
<dbReference type="Proteomes" id="UP000271573">
    <property type="component" value="Chromosome"/>
</dbReference>
<name>A0A3G9IH65_9ACTN</name>
<dbReference type="AlphaFoldDB" id="A0A3G9IH65"/>
<evidence type="ECO:0000313" key="2">
    <source>
        <dbReference type="EMBL" id="BBH17542.1"/>
    </source>
</evidence>
<dbReference type="EMBL" id="AP019307">
    <property type="protein sequence ID" value="BBH17542.1"/>
    <property type="molecule type" value="Genomic_DNA"/>
</dbReference>
<protein>
    <submittedName>
        <fullName evidence="2">Uncharacterized protein</fullName>
    </submittedName>
</protein>
<feature type="compositionally biased region" description="Polar residues" evidence="1">
    <location>
        <begin position="57"/>
        <end position="66"/>
    </location>
</feature>
<sequence>MGALEGAAPIGASIVGVATEALAAAGTISTALAPITTVDKASTAIRSRTRRDIKASQIRTQQARSN</sequence>
<gene>
    <name evidence="2" type="ORF">Back2_18290</name>
</gene>
<proteinExistence type="predicted"/>
<evidence type="ECO:0000256" key="1">
    <source>
        <dbReference type="SAM" id="MobiDB-lite"/>
    </source>
</evidence>
<feature type="region of interest" description="Disordered" evidence="1">
    <location>
        <begin position="46"/>
        <end position="66"/>
    </location>
</feature>
<organism evidence="2 3">
    <name type="scientific">Nocardioides baekrokdamisoli</name>
    <dbReference type="NCBI Taxonomy" id="1804624"/>
    <lineage>
        <taxon>Bacteria</taxon>
        <taxon>Bacillati</taxon>
        <taxon>Actinomycetota</taxon>
        <taxon>Actinomycetes</taxon>
        <taxon>Propionibacteriales</taxon>
        <taxon>Nocardioidaceae</taxon>
        <taxon>Nocardioides</taxon>
    </lineage>
</organism>
<evidence type="ECO:0000313" key="3">
    <source>
        <dbReference type="Proteomes" id="UP000271573"/>
    </source>
</evidence>
<reference evidence="2 3" key="1">
    <citation type="submission" date="2018-11" db="EMBL/GenBank/DDBJ databases">
        <title>Complete genome sequence of Nocardioides baekrokdamisoli strain KCTC 39748.</title>
        <authorList>
            <person name="Kang S.W."/>
            <person name="Lee K.C."/>
            <person name="Kim K.K."/>
            <person name="Kim J.S."/>
            <person name="Kim D.S."/>
            <person name="Ko S.H."/>
            <person name="Yang S.H."/>
            <person name="Shin Y.K."/>
            <person name="Lee J.S."/>
        </authorList>
    </citation>
    <scope>NUCLEOTIDE SEQUENCE [LARGE SCALE GENOMIC DNA]</scope>
    <source>
        <strain evidence="2 3">KCTC 39748</strain>
    </source>
</reference>
<accession>A0A3G9IH65</accession>
<keyword evidence="3" id="KW-1185">Reference proteome</keyword>